<dbReference type="Pfam" id="PF02272">
    <property type="entry name" value="DHHA1"/>
    <property type="match status" value="1"/>
</dbReference>
<dbReference type="EMBL" id="MHIL01000029">
    <property type="protein sequence ID" value="OGY50551.1"/>
    <property type="molecule type" value="Genomic_DNA"/>
</dbReference>
<accession>A0A1G1YE71</accession>
<dbReference type="Proteomes" id="UP000177310">
    <property type="component" value="Unassembled WGS sequence"/>
</dbReference>
<dbReference type="InterPro" id="IPR003156">
    <property type="entry name" value="DHHA1_dom"/>
</dbReference>
<evidence type="ECO:0000313" key="3">
    <source>
        <dbReference type="EMBL" id="OGY50551.1"/>
    </source>
</evidence>
<evidence type="ECO:0000259" key="1">
    <source>
        <dbReference type="Pfam" id="PF01368"/>
    </source>
</evidence>
<organism evidence="3 4">
    <name type="scientific">Candidatus Buchananbacteria bacterium RIFCSPHIGHO2_02_FULL_56_16</name>
    <dbReference type="NCBI Taxonomy" id="1797542"/>
    <lineage>
        <taxon>Bacteria</taxon>
        <taxon>Candidatus Buchananiibacteriota</taxon>
    </lineage>
</organism>
<dbReference type="InterPro" id="IPR038763">
    <property type="entry name" value="DHH_sf"/>
</dbReference>
<evidence type="ECO:0008006" key="5">
    <source>
        <dbReference type="Google" id="ProtNLM"/>
    </source>
</evidence>
<name>A0A1G1YE71_9BACT</name>
<evidence type="ECO:0000259" key="2">
    <source>
        <dbReference type="Pfam" id="PF02272"/>
    </source>
</evidence>
<feature type="domain" description="DDH" evidence="1">
    <location>
        <begin position="20"/>
        <end position="166"/>
    </location>
</feature>
<dbReference type="InterPro" id="IPR001667">
    <property type="entry name" value="DDH_dom"/>
</dbReference>
<dbReference type="GO" id="GO:0003676">
    <property type="term" value="F:nucleic acid binding"/>
    <property type="evidence" value="ECO:0007669"/>
    <property type="project" value="InterPro"/>
</dbReference>
<dbReference type="AlphaFoldDB" id="A0A1G1YE71"/>
<evidence type="ECO:0000313" key="4">
    <source>
        <dbReference type="Proteomes" id="UP000177310"/>
    </source>
</evidence>
<reference evidence="3 4" key="1">
    <citation type="journal article" date="2016" name="Nat. Commun.">
        <title>Thousands of microbial genomes shed light on interconnected biogeochemical processes in an aquifer system.</title>
        <authorList>
            <person name="Anantharaman K."/>
            <person name="Brown C.T."/>
            <person name="Hug L.A."/>
            <person name="Sharon I."/>
            <person name="Castelle C.J."/>
            <person name="Probst A.J."/>
            <person name="Thomas B.C."/>
            <person name="Singh A."/>
            <person name="Wilkins M.J."/>
            <person name="Karaoz U."/>
            <person name="Brodie E.L."/>
            <person name="Williams K.H."/>
            <person name="Hubbard S.S."/>
            <person name="Banfield J.F."/>
        </authorList>
    </citation>
    <scope>NUCLEOTIDE SEQUENCE [LARGE SCALE GENOMIC DNA]</scope>
</reference>
<sequence>MDIGSTGHKIQRAINGGKRFLLVVHRQPDADALGSLAAVGEWLERLGKSYVAFCREVRPGSANPSFLIDRNDLLTDASALQREVFDAVIVLDSGDLGHAGLDDLVPRFVSQPVIINIDHHATNQGFGSLNLVDPAAASTTEILYRLFDGLEVPLSPTIATALLAGIIFDTTSFTNPNTTKAALEIAAQLLLAGARLPSINELLLRNKTVDTLRLWGTALARLQPHPAWGITTTVITAADVAGLKDPGEATSGIANFLNNLEGATVVLVLQQEAGGKIKGSLRTNSHLIDLAKLATMLGGGGHKNAAGFTIEGTLIQTTEGQWQVT</sequence>
<proteinExistence type="predicted"/>
<dbReference type="PANTHER" id="PTHR47618:SF1">
    <property type="entry name" value="BIFUNCTIONAL OLIGORIBONUCLEASE AND PAP PHOSPHATASE NRNA"/>
    <property type="match status" value="1"/>
</dbReference>
<protein>
    <recommendedName>
        <fullName evidence="5">DDH domain-containing protein</fullName>
    </recommendedName>
</protein>
<dbReference type="SUPFAM" id="SSF64182">
    <property type="entry name" value="DHH phosphoesterases"/>
    <property type="match status" value="1"/>
</dbReference>
<dbReference type="Gene3D" id="3.10.310.30">
    <property type="match status" value="1"/>
</dbReference>
<dbReference type="Gene3D" id="3.90.1640.10">
    <property type="entry name" value="inorganic pyrophosphatase (n-terminal core)"/>
    <property type="match status" value="1"/>
</dbReference>
<gene>
    <name evidence="3" type="ORF">A3J59_05095</name>
</gene>
<dbReference type="PANTHER" id="PTHR47618">
    <property type="entry name" value="BIFUNCTIONAL OLIGORIBONUCLEASE AND PAP PHOSPHATASE NRNA"/>
    <property type="match status" value="1"/>
</dbReference>
<feature type="domain" description="DHHA1" evidence="2">
    <location>
        <begin position="247"/>
        <end position="311"/>
    </location>
</feature>
<comment type="caution">
    <text evidence="3">The sequence shown here is derived from an EMBL/GenBank/DDBJ whole genome shotgun (WGS) entry which is preliminary data.</text>
</comment>
<dbReference type="STRING" id="1797542.A3J59_05095"/>
<dbReference type="InterPro" id="IPR051319">
    <property type="entry name" value="Oligoribo/pAp-PDE_c-di-AMP_PDE"/>
</dbReference>
<dbReference type="Pfam" id="PF01368">
    <property type="entry name" value="DHH"/>
    <property type="match status" value="1"/>
</dbReference>